<dbReference type="GO" id="GO:0005524">
    <property type="term" value="F:ATP binding"/>
    <property type="evidence" value="ECO:0007669"/>
    <property type="project" value="InterPro"/>
</dbReference>
<reference evidence="1" key="1">
    <citation type="submission" date="2021-02" db="EMBL/GenBank/DDBJ databases">
        <title>First Annotated Genome of the Yellow-green Alga Tribonema minus.</title>
        <authorList>
            <person name="Mahan K.M."/>
        </authorList>
    </citation>
    <scope>NUCLEOTIDE SEQUENCE</scope>
    <source>
        <strain evidence="1">UTEX B ZZ1240</strain>
    </source>
</reference>
<keyword evidence="1" id="KW-0378">Hydrolase</keyword>
<accession>A0A835ZHA6</accession>
<evidence type="ECO:0000313" key="1">
    <source>
        <dbReference type="EMBL" id="KAG5192172.1"/>
    </source>
</evidence>
<sequence>MFVWIRHGPALPSHAAVLRASGERIHVVGPITPLEAPPGYIAVHVTELVAEGEHAARVLDAVAREAFPLIPHERGTIHVLHAPAGGGKTTSIINLCRAQRSQRPDRRILIAAFNRCAAQEGASRTADDAGIVWKTIDALLHEMYGSELTEELRGDSGNAVGVRALCARLFSLGISSAEARLVSRQLQDALNRGAVGDLVGTALRLFRAAERGEWFDFATLRMRARGDPRWSAALQDYDVVIIDEAQDLNVVMAELVMEVAPQKMLIFVGDGGQKLYAFMACRDVTEILPPESFNAWILYLSFRYGKKVCDLINTLQLPLVPTFAAEGAPDTLVQAVGSGLEVAEPHVSLFATWADAIAAANKYLERGRSVSMDSVKRHELLEAACSEDDDAGYQQVLKRVSRAGALRILSAIRDAGEDAMDVFISTVHGYKFTHDANFRLVLRFIYREWRPASSS</sequence>
<dbReference type="Pfam" id="PF13245">
    <property type="entry name" value="AAA_19"/>
    <property type="match status" value="1"/>
</dbReference>
<dbReference type="EMBL" id="JAFCMP010000009">
    <property type="protein sequence ID" value="KAG5192172.1"/>
    <property type="molecule type" value="Genomic_DNA"/>
</dbReference>
<dbReference type="SUPFAM" id="SSF52540">
    <property type="entry name" value="P-loop containing nucleoside triphosphate hydrolases"/>
    <property type="match status" value="1"/>
</dbReference>
<dbReference type="GO" id="GO:0043138">
    <property type="term" value="F:3'-5' DNA helicase activity"/>
    <property type="evidence" value="ECO:0007669"/>
    <property type="project" value="TreeGrafter"/>
</dbReference>
<dbReference type="InterPro" id="IPR027417">
    <property type="entry name" value="P-loop_NTPase"/>
</dbReference>
<dbReference type="AlphaFoldDB" id="A0A835ZHA6"/>
<dbReference type="PANTHER" id="PTHR11070">
    <property type="entry name" value="UVRD / RECB / PCRA DNA HELICASE FAMILY MEMBER"/>
    <property type="match status" value="1"/>
</dbReference>
<name>A0A835ZHA6_9STRA</name>
<dbReference type="GO" id="GO:0003677">
    <property type="term" value="F:DNA binding"/>
    <property type="evidence" value="ECO:0007669"/>
    <property type="project" value="InterPro"/>
</dbReference>
<protein>
    <submittedName>
        <fullName evidence="1">P-loop containing nucleoside triphosphate hydrolase protein</fullName>
    </submittedName>
</protein>
<dbReference type="OrthoDB" id="1470711at2759"/>
<organism evidence="1 2">
    <name type="scientific">Tribonema minus</name>
    <dbReference type="NCBI Taxonomy" id="303371"/>
    <lineage>
        <taxon>Eukaryota</taxon>
        <taxon>Sar</taxon>
        <taxon>Stramenopiles</taxon>
        <taxon>Ochrophyta</taxon>
        <taxon>PX clade</taxon>
        <taxon>Xanthophyceae</taxon>
        <taxon>Tribonematales</taxon>
        <taxon>Tribonemataceae</taxon>
        <taxon>Tribonema</taxon>
    </lineage>
</organism>
<evidence type="ECO:0000313" key="2">
    <source>
        <dbReference type="Proteomes" id="UP000664859"/>
    </source>
</evidence>
<comment type="caution">
    <text evidence="1">The sequence shown here is derived from an EMBL/GenBank/DDBJ whole genome shotgun (WGS) entry which is preliminary data.</text>
</comment>
<dbReference type="GO" id="GO:0005634">
    <property type="term" value="C:nucleus"/>
    <property type="evidence" value="ECO:0007669"/>
    <property type="project" value="TreeGrafter"/>
</dbReference>
<gene>
    <name evidence="1" type="ORF">JKP88DRAFT_284563</name>
</gene>
<proteinExistence type="predicted"/>
<keyword evidence="2" id="KW-1185">Reference proteome</keyword>
<dbReference type="GO" id="GO:0016787">
    <property type="term" value="F:hydrolase activity"/>
    <property type="evidence" value="ECO:0007669"/>
    <property type="project" value="UniProtKB-KW"/>
</dbReference>
<dbReference type="Proteomes" id="UP000664859">
    <property type="component" value="Unassembled WGS sequence"/>
</dbReference>
<dbReference type="InterPro" id="IPR000212">
    <property type="entry name" value="DNA_helicase_UvrD/REP"/>
</dbReference>
<dbReference type="GO" id="GO:0000725">
    <property type="term" value="P:recombinational repair"/>
    <property type="evidence" value="ECO:0007669"/>
    <property type="project" value="TreeGrafter"/>
</dbReference>
<dbReference type="PANTHER" id="PTHR11070:SF2">
    <property type="entry name" value="ATP-DEPENDENT DNA HELICASE SRS2"/>
    <property type="match status" value="1"/>
</dbReference>
<dbReference type="Gene3D" id="3.40.50.300">
    <property type="entry name" value="P-loop containing nucleotide triphosphate hydrolases"/>
    <property type="match status" value="1"/>
</dbReference>